<dbReference type="Proteomes" id="UP001212411">
    <property type="component" value="Chromosome 2"/>
</dbReference>
<dbReference type="GO" id="GO:0005789">
    <property type="term" value="C:endoplasmic reticulum membrane"/>
    <property type="evidence" value="ECO:0007669"/>
    <property type="project" value="TreeGrafter"/>
</dbReference>
<feature type="signal peptide" evidence="2">
    <location>
        <begin position="1"/>
        <end position="26"/>
    </location>
</feature>
<keyword evidence="3" id="KW-0436">Ligase</keyword>
<proteinExistence type="inferred from homology"/>
<reference evidence="3 4" key="1">
    <citation type="journal article" date="2023" name="G3 (Bethesda)">
        <title>A high-quality reference genome for the fission yeast Schizosaccharomyces osmophilus.</title>
        <authorList>
            <person name="Jia G.S."/>
            <person name="Zhang W.C."/>
            <person name="Liang Y."/>
            <person name="Liu X.H."/>
            <person name="Rhind N."/>
            <person name="Pidoux A."/>
            <person name="Brysch-Herzberg M."/>
            <person name="Du L.L."/>
        </authorList>
    </citation>
    <scope>NUCLEOTIDE SEQUENCE [LARGE SCALE GENOMIC DNA]</scope>
    <source>
        <strain evidence="3 4">CBS 15793</strain>
    </source>
</reference>
<dbReference type="GO" id="GO:0016874">
    <property type="term" value="F:ligase activity"/>
    <property type="evidence" value="ECO:0007669"/>
    <property type="project" value="UniProtKB-KW"/>
</dbReference>
<dbReference type="GeneID" id="80876986"/>
<feature type="chain" id="PRO_5042074174" evidence="2">
    <location>
        <begin position="27"/>
        <end position="650"/>
    </location>
</feature>
<dbReference type="KEGG" id="som:SOMG_03507"/>
<dbReference type="AlphaFoldDB" id="A0AAE9WGY9"/>
<evidence type="ECO:0000313" key="4">
    <source>
        <dbReference type="Proteomes" id="UP001212411"/>
    </source>
</evidence>
<name>A0AAE9WGY9_9SCHI</name>
<dbReference type="Gene3D" id="1.25.40.10">
    <property type="entry name" value="Tetratricopeptide repeat domain"/>
    <property type="match status" value="3"/>
</dbReference>
<evidence type="ECO:0000256" key="2">
    <source>
        <dbReference type="SAM" id="SignalP"/>
    </source>
</evidence>
<dbReference type="Pfam" id="PF08238">
    <property type="entry name" value="Sel1"/>
    <property type="match status" value="9"/>
</dbReference>
<protein>
    <submittedName>
        <fullName evidence="3">ERAD E3 ligase adaptor subunit Hrd3</fullName>
    </submittedName>
</protein>
<keyword evidence="4" id="KW-1185">Reference proteome</keyword>
<dbReference type="RefSeq" id="XP_056038696.1">
    <property type="nucleotide sequence ID" value="XM_056182297.1"/>
</dbReference>
<organism evidence="3 4">
    <name type="scientific">Schizosaccharomyces osmophilus</name>
    <dbReference type="NCBI Taxonomy" id="2545709"/>
    <lineage>
        <taxon>Eukaryota</taxon>
        <taxon>Fungi</taxon>
        <taxon>Dikarya</taxon>
        <taxon>Ascomycota</taxon>
        <taxon>Taphrinomycotina</taxon>
        <taxon>Schizosaccharomycetes</taxon>
        <taxon>Schizosaccharomycetales</taxon>
        <taxon>Schizosaccharomycetaceae</taxon>
        <taxon>Schizosaccharomyces</taxon>
    </lineage>
</organism>
<dbReference type="GO" id="GO:0036503">
    <property type="term" value="P:ERAD pathway"/>
    <property type="evidence" value="ECO:0007669"/>
    <property type="project" value="TreeGrafter"/>
</dbReference>
<dbReference type="EMBL" id="CP115612">
    <property type="protein sequence ID" value="WBW74453.1"/>
    <property type="molecule type" value="Genomic_DNA"/>
</dbReference>
<dbReference type="InterPro" id="IPR006597">
    <property type="entry name" value="Sel1-like"/>
</dbReference>
<evidence type="ECO:0000313" key="3">
    <source>
        <dbReference type="EMBL" id="WBW74453.1"/>
    </source>
</evidence>
<dbReference type="PANTHER" id="PTHR11102">
    <property type="entry name" value="SEL-1-LIKE PROTEIN"/>
    <property type="match status" value="1"/>
</dbReference>
<dbReference type="PANTHER" id="PTHR11102:SF147">
    <property type="entry name" value="SEL1L ADAPTOR SUBUNIT OF ERAD E3 UBIQUITIN LIGASE"/>
    <property type="match status" value="1"/>
</dbReference>
<dbReference type="InterPro" id="IPR050767">
    <property type="entry name" value="Sel1_AlgK"/>
</dbReference>
<comment type="similarity">
    <text evidence="1">Belongs to the sel-1 family.</text>
</comment>
<dbReference type="InterPro" id="IPR011990">
    <property type="entry name" value="TPR-like_helical_dom_sf"/>
</dbReference>
<dbReference type="SUPFAM" id="SSF81901">
    <property type="entry name" value="HCP-like"/>
    <property type="match status" value="2"/>
</dbReference>
<sequence length="650" mass="73560">MIASKPIILLFFSLVSLLSYSSNALGETDLFFVDSTGLSKQDAPFSEDFNLPVGDRFEKAKNCLQDDSSSLTEKLHATSLLKSAAWENCTDAMLLLGNILFFGLYDFEPDFGMAHAYYDQLRKTNGSVVGNLILGFYHSVSYYNTAPYDPALARMYWEAAAKQGSIDAHHFLAYHHLTGMHTKRSYLLAAKHYKFIADDLTREGPKSLLASSQYLWPEILNYNTAGEDGTGVYGPASAYSFSTASRALNSIRHYIREIYNPPEERDLGTLFEAGKLRLHGMHSFRRNHTVAETIFGKVYRDLSSLSESPVHVTSENIANLLSKSAGYIGLLQIFGNSRRRNLENATHWLKRGISHNDSNALYGMGYIFYHGLLNADEKDTEKGLSYIKEAASMKNGYALTFLGMLSMENEDFDIAFHYFTLANKEKALLSSKLLADCYFDGIGTSVSKQKAALLYKEFVETVRSTSSTMSLAVREVDHYCLENSLMYYLYSAQLGYSIAEVNAAYLVDGNKYLIDSLRRYLYPENTEEETLSDVFAFEFYARAAAQGDADANLKLGDYYYYGIGVHRDYDKAYRFYENASGKGGATGMALWNMAYMHEFGRGRERDTHIAKRFLDELSINQIAYIPFRMITSLVFLHQIYLRCLSFLRLR</sequence>
<dbReference type="SMART" id="SM00671">
    <property type="entry name" value="SEL1"/>
    <property type="match status" value="9"/>
</dbReference>
<accession>A0AAE9WGY9</accession>
<keyword evidence="2" id="KW-0732">Signal</keyword>
<evidence type="ECO:0000256" key="1">
    <source>
        <dbReference type="ARBA" id="ARBA00038101"/>
    </source>
</evidence>
<gene>
    <name evidence="3" type="primary">hrd302</name>
    <name evidence="3" type="ORF">SOMG_03507</name>
</gene>